<dbReference type="RefSeq" id="WP_338537086.1">
    <property type="nucleotide sequence ID" value="NZ_AP028654.1"/>
</dbReference>
<name>A0AAU9E2T7_9FIRM</name>
<evidence type="ECO:0000259" key="1">
    <source>
        <dbReference type="Pfam" id="PF06114"/>
    </source>
</evidence>
<protein>
    <recommendedName>
        <fullName evidence="1">IrrE N-terminal-like domain-containing protein</fullName>
    </recommendedName>
</protein>
<dbReference type="EMBL" id="AP028654">
    <property type="protein sequence ID" value="BEP28781.1"/>
    <property type="molecule type" value="Genomic_DNA"/>
</dbReference>
<dbReference type="KEGG" id="hprf:HLPR_11120"/>
<dbReference type="InterPro" id="IPR010359">
    <property type="entry name" value="IrrE_HExxH"/>
</dbReference>
<dbReference type="Proteomes" id="UP001321786">
    <property type="component" value="Chromosome"/>
</dbReference>
<feature type="domain" description="IrrE N-terminal-like" evidence="1">
    <location>
        <begin position="25"/>
        <end position="133"/>
    </location>
</feature>
<sequence>MKKLLYLLSTNNITYSIVLLPESVLGYFHNDSDGSFILINQSIENNIPLHRCVLAEEIGHYFTTVGINEPLNSILYASNLSILKQEEKAIKWATDFLINTDSLLKYISSNIQCSFNDLIDFFNVTDIFMKEKLKFMSLEHLYWHITDSHYLCLANLPNIFITSRF</sequence>
<proteinExistence type="predicted"/>
<dbReference type="Pfam" id="PF06114">
    <property type="entry name" value="Peptidase_M78"/>
    <property type="match status" value="1"/>
</dbReference>
<gene>
    <name evidence="2" type="ORF">HLPR_11120</name>
</gene>
<evidence type="ECO:0000313" key="2">
    <source>
        <dbReference type="EMBL" id="BEP28781.1"/>
    </source>
</evidence>
<organism evidence="2 3">
    <name type="scientific">Helicovermis profundi</name>
    <dbReference type="NCBI Taxonomy" id="3065157"/>
    <lineage>
        <taxon>Bacteria</taxon>
        <taxon>Bacillati</taxon>
        <taxon>Bacillota</taxon>
        <taxon>Clostridia</taxon>
        <taxon>Helicovermis</taxon>
    </lineage>
</organism>
<keyword evidence="3" id="KW-1185">Reference proteome</keyword>
<evidence type="ECO:0000313" key="3">
    <source>
        <dbReference type="Proteomes" id="UP001321786"/>
    </source>
</evidence>
<reference evidence="2 3" key="1">
    <citation type="submission" date="2023-08" db="EMBL/GenBank/DDBJ databases">
        <title>Helicovermis profunda gen. nov., sp. nov., a novel mesophilic, fermentative bacterium within the Bacillota from a deep-sea hydrothermal vent chimney.</title>
        <authorList>
            <person name="Miyazaki U."/>
            <person name="Mizutani D."/>
            <person name="Hashimoto Y."/>
            <person name="Tame A."/>
            <person name="Sawayama S."/>
            <person name="Miyazaki J."/>
            <person name="Takai K."/>
            <person name="Nakagawa S."/>
        </authorList>
    </citation>
    <scope>NUCLEOTIDE SEQUENCE [LARGE SCALE GENOMIC DNA]</scope>
    <source>
        <strain evidence="2 3">S502</strain>
    </source>
</reference>
<dbReference type="AlphaFoldDB" id="A0AAU9E2T7"/>
<accession>A0AAU9E2T7</accession>